<accession>A0AAN6WK41</accession>
<protein>
    <recommendedName>
        <fullName evidence="3">CCHC-type domain-containing protein</fullName>
    </recommendedName>
</protein>
<feature type="region of interest" description="Disordered" evidence="2">
    <location>
        <begin position="171"/>
        <end position="228"/>
    </location>
</feature>
<dbReference type="GO" id="GO:0008270">
    <property type="term" value="F:zinc ion binding"/>
    <property type="evidence" value="ECO:0007669"/>
    <property type="project" value="UniProtKB-KW"/>
</dbReference>
<evidence type="ECO:0000256" key="1">
    <source>
        <dbReference type="PROSITE-ProRule" id="PRU00047"/>
    </source>
</evidence>
<dbReference type="Gene3D" id="4.10.60.10">
    <property type="entry name" value="Zinc finger, CCHC-type"/>
    <property type="match status" value="1"/>
</dbReference>
<evidence type="ECO:0000259" key="3">
    <source>
        <dbReference type="PROSITE" id="PS50158"/>
    </source>
</evidence>
<feature type="domain" description="CCHC-type" evidence="3">
    <location>
        <begin position="237"/>
        <end position="253"/>
    </location>
</feature>
<keyword evidence="1" id="KW-0479">Metal-binding</keyword>
<dbReference type="InterPro" id="IPR036875">
    <property type="entry name" value="Znf_CCHC_sf"/>
</dbReference>
<keyword evidence="1" id="KW-0862">Zinc</keyword>
<gene>
    <name evidence="4" type="ORF">QBC35DRAFT_348280</name>
</gene>
<dbReference type="AlphaFoldDB" id="A0AAN6WK41"/>
<sequence>KAPDVPVFHNEKSKDTVSFSSWFRQLNNKLQVNADHFQNDFHKMVYVESRLGGAAMRTIEPYLDDHHPNKVSTTEELLNLLEAEYRDPTLYQKSVSAFNQLVMGDNENFDHFKNRFVRLAGEARRVKADWKNELHMRLNQGLATHMGHYVFNNTVDFEEYCRIASGIALSNRMNTNRGGSSQGGNRNGQRNKGGGSNNNGGSSNTPSVSSTTTTHGSKSKYGRPSKDEIMKLMKEGRCFICREQGHVNSDCPNKD</sequence>
<evidence type="ECO:0000313" key="5">
    <source>
        <dbReference type="Proteomes" id="UP001302126"/>
    </source>
</evidence>
<dbReference type="PROSITE" id="PS50158">
    <property type="entry name" value="ZF_CCHC"/>
    <property type="match status" value="1"/>
</dbReference>
<feature type="compositionally biased region" description="Gly residues" evidence="2">
    <location>
        <begin position="180"/>
        <end position="198"/>
    </location>
</feature>
<reference evidence="4" key="1">
    <citation type="journal article" date="2023" name="Mol. Phylogenet. Evol.">
        <title>Genome-scale phylogeny and comparative genomics of the fungal order Sordariales.</title>
        <authorList>
            <person name="Hensen N."/>
            <person name="Bonometti L."/>
            <person name="Westerberg I."/>
            <person name="Brannstrom I.O."/>
            <person name="Guillou S."/>
            <person name="Cros-Aarteil S."/>
            <person name="Calhoun S."/>
            <person name="Haridas S."/>
            <person name="Kuo A."/>
            <person name="Mondo S."/>
            <person name="Pangilinan J."/>
            <person name="Riley R."/>
            <person name="LaButti K."/>
            <person name="Andreopoulos B."/>
            <person name="Lipzen A."/>
            <person name="Chen C."/>
            <person name="Yan M."/>
            <person name="Daum C."/>
            <person name="Ng V."/>
            <person name="Clum A."/>
            <person name="Steindorff A."/>
            <person name="Ohm R.A."/>
            <person name="Martin F."/>
            <person name="Silar P."/>
            <person name="Natvig D.O."/>
            <person name="Lalanne C."/>
            <person name="Gautier V."/>
            <person name="Ament-Velasquez S.L."/>
            <person name="Kruys A."/>
            <person name="Hutchinson M.I."/>
            <person name="Powell A.J."/>
            <person name="Barry K."/>
            <person name="Miller A.N."/>
            <person name="Grigoriev I.V."/>
            <person name="Debuchy R."/>
            <person name="Gladieux P."/>
            <person name="Hiltunen Thoren M."/>
            <person name="Johannesson H."/>
        </authorList>
    </citation>
    <scope>NUCLEOTIDE SEQUENCE</scope>
    <source>
        <strain evidence="4">PSN309</strain>
    </source>
</reference>
<keyword evidence="5" id="KW-1185">Reference proteome</keyword>
<keyword evidence="1" id="KW-0863">Zinc-finger</keyword>
<dbReference type="SUPFAM" id="SSF57756">
    <property type="entry name" value="Retrovirus zinc finger-like domains"/>
    <property type="match status" value="1"/>
</dbReference>
<dbReference type="EMBL" id="MU864561">
    <property type="protein sequence ID" value="KAK4183284.1"/>
    <property type="molecule type" value="Genomic_DNA"/>
</dbReference>
<evidence type="ECO:0000256" key="2">
    <source>
        <dbReference type="SAM" id="MobiDB-lite"/>
    </source>
</evidence>
<organism evidence="4 5">
    <name type="scientific">Podospora australis</name>
    <dbReference type="NCBI Taxonomy" id="1536484"/>
    <lineage>
        <taxon>Eukaryota</taxon>
        <taxon>Fungi</taxon>
        <taxon>Dikarya</taxon>
        <taxon>Ascomycota</taxon>
        <taxon>Pezizomycotina</taxon>
        <taxon>Sordariomycetes</taxon>
        <taxon>Sordariomycetidae</taxon>
        <taxon>Sordariales</taxon>
        <taxon>Podosporaceae</taxon>
        <taxon>Podospora</taxon>
    </lineage>
</organism>
<reference evidence="4" key="2">
    <citation type="submission" date="2023-05" db="EMBL/GenBank/DDBJ databases">
        <authorList>
            <consortium name="Lawrence Berkeley National Laboratory"/>
            <person name="Steindorff A."/>
            <person name="Hensen N."/>
            <person name="Bonometti L."/>
            <person name="Westerberg I."/>
            <person name="Brannstrom I.O."/>
            <person name="Guillou S."/>
            <person name="Cros-Aarteil S."/>
            <person name="Calhoun S."/>
            <person name="Haridas S."/>
            <person name="Kuo A."/>
            <person name="Mondo S."/>
            <person name="Pangilinan J."/>
            <person name="Riley R."/>
            <person name="Labutti K."/>
            <person name="Andreopoulos B."/>
            <person name="Lipzen A."/>
            <person name="Chen C."/>
            <person name="Yanf M."/>
            <person name="Daum C."/>
            <person name="Ng V."/>
            <person name="Clum A."/>
            <person name="Ohm R."/>
            <person name="Martin F."/>
            <person name="Silar P."/>
            <person name="Natvig D."/>
            <person name="Lalanne C."/>
            <person name="Gautier V."/>
            <person name="Ament-Velasquez S.L."/>
            <person name="Kruys A."/>
            <person name="Hutchinson M.I."/>
            <person name="Powell A.J."/>
            <person name="Barry K."/>
            <person name="Miller A.N."/>
            <person name="Grigoriev I.V."/>
            <person name="Debuchy R."/>
            <person name="Gladieux P."/>
            <person name="Thoren M.H."/>
            <person name="Johannesson H."/>
        </authorList>
    </citation>
    <scope>NUCLEOTIDE SEQUENCE</scope>
    <source>
        <strain evidence="4">PSN309</strain>
    </source>
</reference>
<dbReference type="InterPro" id="IPR001878">
    <property type="entry name" value="Znf_CCHC"/>
</dbReference>
<dbReference type="GO" id="GO:0003676">
    <property type="term" value="F:nucleic acid binding"/>
    <property type="evidence" value="ECO:0007669"/>
    <property type="project" value="InterPro"/>
</dbReference>
<proteinExistence type="predicted"/>
<dbReference type="SMART" id="SM00343">
    <property type="entry name" value="ZnF_C2HC"/>
    <property type="match status" value="1"/>
</dbReference>
<feature type="compositionally biased region" description="Low complexity" evidence="2">
    <location>
        <begin position="199"/>
        <end position="216"/>
    </location>
</feature>
<comment type="caution">
    <text evidence="4">The sequence shown here is derived from an EMBL/GenBank/DDBJ whole genome shotgun (WGS) entry which is preliminary data.</text>
</comment>
<evidence type="ECO:0000313" key="4">
    <source>
        <dbReference type="EMBL" id="KAK4183284.1"/>
    </source>
</evidence>
<feature type="non-terminal residue" evidence="4">
    <location>
        <position position="1"/>
    </location>
</feature>
<name>A0AAN6WK41_9PEZI</name>
<dbReference type="Proteomes" id="UP001302126">
    <property type="component" value="Unassembled WGS sequence"/>
</dbReference>
<feature type="non-terminal residue" evidence="4">
    <location>
        <position position="255"/>
    </location>
</feature>